<reference evidence="3 4" key="1">
    <citation type="submission" date="2024-04" db="EMBL/GenBank/DDBJ databases">
        <authorList>
            <person name="Fracassetti M."/>
        </authorList>
    </citation>
    <scope>NUCLEOTIDE SEQUENCE [LARGE SCALE GENOMIC DNA]</scope>
</reference>
<proteinExistence type="predicted"/>
<evidence type="ECO:0000256" key="2">
    <source>
        <dbReference type="SAM" id="SignalP"/>
    </source>
</evidence>
<protein>
    <submittedName>
        <fullName evidence="3">Uncharacterized protein</fullName>
    </submittedName>
</protein>
<keyword evidence="2" id="KW-0732">Signal</keyword>
<feature type="region of interest" description="Disordered" evidence="1">
    <location>
        <begin position="60"/>
        <end position="100"/>
    </location>
</feature>
<dbReference type="AlphaFoldDB" id="A0AAV2DF03"/>
<dbReference type="Proteomes" id="UP001497516">
    <property type="component" value="Chromosome 2"/>
</dbReference>
<feature type="chain" id="PRO_5043808064" evidence="2">
    <location>
        <begin position="31"/>
        <end position="120"/>
    </location>
</feature>
<organism evidence="3 4">
    <name type="scientific">Linum trigynum</name>
    <dbReference type="NCBI Taxonomy" id="586398"/>
    <lineage>
        <taxon>Eukaryota</taxon>
        <taxon>Viridiplantae</taxon>
        <taxon>Streptophyta</taxon>
        <taxon>Embryophyta</taxon>
        <taxon>Tracheophyta</taxon>
        <taxon>Spermatophyta</taxon>
        <taxon>Magnoliopsida</taxon>
        <taxon>eudicotyledons</taxon>
        <taxon>Gunneridae</taxon>
        <taxon>Pentapetalae</taxon>
        <taxon>rosids</taxon>
        <taxon>fabids</taxon>
        <taxon>Malpighiales</taxon>
        <taxon>Linaceae</taxon>
        <taxon>Linum</taxon>
    </lineage>
</organism>
<sequence length="120" mass="13230">MGLKSDDKVSLMVGVLLMVVVMLLPECGMAARVGIIGRARVAGCPHGVLCSYGHLNKEMEKNNDINRGRTRSTDNGESSSTSEMLYDDDQYRPDSIGYNGDYKDYYYKRYGDVPSPGVGH</sequence>
<name>A0AAV2DF03_9ROSI</name>
<gene>
    <name evidence="3" type="ORF">LTRI10_LOCUS13792</name>
</gene>
<evidence type="ECO:0000256" key="1">
    <source>
        <dbReference type="SAM" id="MobiDB-lite"/>
    </source>
</evidence>
<evidence type="ECO:0000313" key="3">
    <source>
        <dbReference type="EMBL" id="CAL1371743.1"/>
    </source>
</evidence>
<feature type="compositionally biased region" description="Basic and acidic residues" evidence="1">
    <location>
        <begin position="60"/>
        <end position="74"/>
    </location>
</feature>
<accession>A0AAV2DF03</accession>
<dbReference type="EMBL" id="OZ034815">
    <property type="protein sequence ID" value="CAL1371743.1"/>
    <property type="molecule type" value="Genomic_DNA"/>
</dbReference>
<evidence type="ECO:0000313" key="4">
    <source>
        <dbReference type="Proteomes" id="UP001497516"/>
    </source>
</evidence>
<feature type="signal peptide" evidence="2">
    <location>
        <begin position="1"/>
        <end position="30"/>
    </location>
</feature>
<keyword evidence="4" id="KW-1185">Reference proteome</keyword>